<dbReference type="InterPro" id="IPR035967">
    <property type="entry name" value="SWAP/Surp_sf"/>
</dbReference>
<dbReference type="InterPro" id="IPR008942">
    <property type="entry name" value="ENTH_VHS"/>
</dbReference>
<dbReference type="SMART" id="SM00648">
    <property type="entry name" value="SWAP"/>
    <property type="match status" value="1"/>
</dbReference>
<proteinExistence type="predicted"/>
<feature type="compositionally biased region" description="Low complexity" evidence="1">
    <location>
        <begin position="78"/>
        <end position="89"/>
    </location>
</feature>
<dbReference type="GO" id="GO:0006396">
    <property type="term" value="P:RNA processing"/>
    <property type="evidence" value="ECO:0007669"/>
    <property type="project" value="InterPro"/>
</dbReference>
<evidence type="ECO:0000256" key="1">
    <source>
        <dbReference type="SAM" id="MobiDB-lite"/>
    </source>
</evidence>
<accession>A0AAX4PF13</accession>
<dbReference type="Gene3D" id="1.10.10.790">
    <property type="entry name" value="Surp module"/>
    <property type="match status" value="1"/>
</dbReference>
<dbReference type="SUPFAM" id="SSF109905">
    <property type="entry name" value="Surp module (SWAP domain)"/>
    <property type="match status" value="1"/>
</dbReference>
<dbReference type="Gene3D" id="1.25.40.90">
    <property type="match status" value="1"/>
</dbReference>
<dbReference type="EMBL" id="CP151510">
    <property type="protein sequence ID" value="WZN64560.1"/>
    <property type="molecule type" value="Genomic_DNA"/>
</dbReference>
<evidence type="ECO:0000313" key="3">
    <source>
        <dbReference type="EMBL" id="WZN64560.1"/>
    </source>
</evidence>
<dbReference type="InterPro" id="IPR051485">
    <property type="entry name" value="SR-CTD_assoc_factor"/>
</dbReference>
<dbReference type="Proteomes" id="UP001472866">
    <property type="component" value="Chromosome 10"/>
</dbReference>
<dbReference type="GO" id="GO:0005634">
    <property type="term" value="C:nucleus"/>
    <property type="evidence" value="ECO:0007669"/>
    <property type="project" value="TreeGrafter"/>
</dbReference>
<reference evidence="3 4" key="1">
    <citation type="submission" date="2024-03" db="EMBL/GenBank/DDBJ databases">
        <title>Complete genome sequence of the green alga Chloropicon roscoffensis RCC1871.</title>
        <authorList>
            <person name="Lemieux C."/>
            <person name="Pombert J.-F."/>
            <person name="Otis C."/>
            <person name="Turmel M."/>
        </authorList>
    </citation>
    <scope>NUCLEOTIDE SEQUENCE [LARGE SCALE GENOMIC DNA]</scope>
    <source>
        <strain evidence="3 4">RCC1871</strain>
    </source>
</reference>
<evidence type="ECO:0000313" key="4">
    <source>
        <dbReference type="Proteomes" id="UP001472866"/>
    </source>
</evidence>
<dbReference type="AlphaFoldDB" id="A0AAX4PF13"/>
<gene>
    <name evidence="3" type="ORF">HKI87_10g61170</name>
</gene>
<dbReference type="GO" id="GO:0003723">
    <property type="term" value="F:RNA binding"/>
    <property type="evidence" value="ECO:0007669"/>
    <property type="project" value="InterPro"/>
</dbReference>
<evidence type="ECO:0000259" key="2">
    <source>
        <dbReference type="PROSITE" id="PS50128"/>
    </source>
</evidence>
<dbReference type="PANTHER" id="PTHR23140">
    <property type="entry name" value="RNA PROCESSING PROTEIN LD23810P"/>
    <property type="match status" value="1"/>
</dbReference>
<name>A0AAX4PF13_9CHLO</name>
<dbReference type="PANTHER" id="PTHR23140:SF0">
    <property type="entry name" value="U2 SNRNP-ASSOCIATED SURP MOTIF-CONTAINING PROTEIN"/>
    <property type="match status" value="1"/>
</dbReference>
<organism evidence="3 4">
    <name type="scientific">Chloropicon roscoffensis</name>
    <dbReference type="NCBI Taxonomy" id="1461544"/>
    <lineage>
        <taxon>Eukaryota</taxon>
        <taxon>Viridiplantae</taxon>
        <taxon>Chlorophyta</taxon>
        <taxon>Chloropicophyceae</taxon>
        <taxon>Chloropicales</taxon>
        <taxon>Chloropicaceae</taxon>
        <taxon>Chloropicon</taxon>
    </lineage>
</organism>
<keyword evidence="4" id="KW-1185">Reference proteome</keyword>
<feature type="domain" description="SURP motif" evidence="2">
    <location>
        <begin position="19"/>
        <end position="63"/>
    </location>
</feature>
<dbReference type="InterPro" id="IPR000061">
    <property type="entry name" value="Surp"/>
</dbReference>
<dbReference type="Pfam" id="PF01805">
    <property type="entry name" value="Surp"/>
    <property type="match status" value="1"/>
</dbReference>
<feature type="region of interest" description="Disordered" evidence="1">
    <location>
        <begin position="76"/>
        <end position="107"/>
    </location>
</feature>
<protein>
    <submittedName>
        <fullName evidence="3">U2 snRNP-associated SURP motif-containing protein</fullName>
    </submittedName>
</protein>
<sequence>MVGSSGVVPMVPDLLARRVIDFTAERVSRQGFAFESELTISEGAAGSHFDFLRNRKSPEHAYYRWKVAQLLCPEDGRGPSPTLRSSSSSLEKDEVEPTGKGQGSLPEQVASSFSSILDGLTPERASVHRASAFVLDRPAHAQEELVRRLCDRAGREGSPQALAVAHLYLASDLLHQGAKALSGRAARLLRSEAEPIALRCWECAAEGKGLGRIEKNGGRQRATAVARSWRRAHLLPEGRADRLLNDLGVKPE</sequence>
<dbReference type="PROSITE" id="PS50128">
    <property type="entry name" value="SURP"/>
    <property type="match status" value="1"/>
</dbReference>